<proteinExistence type="predicted"/>
<dbReference type="Pfam" id="PF06985">
    <property type="entry name" value="HET"/>
    <property type="match status" value="1"/>
</dbReference>
<evidence type="ECO:0000259" key="1">
    <source>
        <dbReference type="Pfam" id="PF06985"/>
    </source>
</evidence>
<keyword evidence="3" id="KW-1185">Reference proteome</keyword>
<dbReference type="OrthoDB" id="5362512at2759"/>
<dbReference type="PANTHER" id="PTHR33112">
    <property type="entry name" value="DOMAIN PROTEIN, PUTATIVE-RELATED"/>
    <property type="match status" value="1"/>
</dbReference>
<protein>
    <recommendedName>
        <fullName evidence="1">Heterokaryon incompatibility domain-containing protein</fullName>
    </recommendedName>
</protein>
<dbReference type="InterPro" id="IPR010730">
    <property type="entry name" value="HET"/>
</dbReference>
<feature type="domain" description="Heterokaryon incompatibility" evidence="1">
    <location>
        <begin position="248"/>
        <end position="402"/>
    </location>
</feature>
<reference evidence="2 3" key="1">
    <citation type="journal article" date="2018" name="PLoS Pathog.">
        <title>Evolution of structural diversity of trichothecenes, a family of toxins produced by plant pathogenic and entomopathogenic fungi.</title>
        <authorList>
            <person name="Proctor R.H."/>
            <person name="McCormick S.P."/>
            <person name="Kim H.S."/>
            <person name="Cardoza R.E."/>
            <person name="Stanley A.M."/>
            <person name="Lindo L."/>
            <person name="Kelly A."/>
            <person name="Brown D.W."/>
            <person name="Lee T."/>
            <person name="Vaughan M.M."/>
            <person name="Alexander N.J."/>
            <person name="Busman M."/>
            <person name="Gutierrez S."/>
        </authorList>
    </citation>
    <scope>NUCLEOTIDE SEQUENCE [LARGE SCALE GENOMIC DNA]</scope>
    <source>
        <strain evidence="2 3">NRRL 20695</strain>
    </source>
</reference>
<accession>A0A395S9X7</accession>
<dbReference type="Proteomes" id="UP000266234">
    <property type="component" value="Unassembled WGS sequence"/>
</dbReference>
<comment type="caution">
    <text evidence="2">The sequence shown here is derived from an EMBL/GenBank/DDBJ whole genome shotgun (WGS) entry which is preliminary data.</text>
</comment>
<dbReference type="AlphaFoldDB" id="A0A395S9X7"/>
<dbReference type="EMBL" id="PXOG01000185">
    <property type="protein sequence ID" value="RGP69221.1"/>
    <property type="molecule type" value="Genomic_DNA"/>
</dbReference>
<organism evidence="2 3">
    <name type="scientific">Fusarium longipes</name>
    <dbReference type="NCBI Taxonomy" id="694270"/>
    <lineage>
        <taxon>Eukaryota</taxon>
        <taxon>Fungi</taxon>
        <taxon>Dikarya</taxon>
        <taxon>Ascomycota</taxon>
        <taxon>Pezizomycotina</taxon>
        <taxon>Sordariomycetes</taxon>
        <taxon>Hypocreomycetidae</taxon>
        <taxon>Hypocreales</taxon>
        <taxon>Nectriaceae</taxon>
        <taxon>Fusarium</taxon>
    </lineage>
</organism>
<dbReference type="STRING" id="694270.A0A395S9X7"/>
<name>A0A395S9X7_9HYPO</name>
<evidence type="ECO:0000313" key="2">
    <source>
        <dbReference type="EMBL" id="RGP69221.1"/>
    </source>
</evidence>
<dbReference type="PROSITE" id="PS51257">
    <property type="entry name" value="PROKAR_LIPOPROTEIN"/>
    <property type="match status" value="1"/>
</dbReference>
<sequence length="797" mass="90207">MRPGRLERSRLCSACLHACSHAATGCGPLACHLHRSSSSNTVYDGQPRNKLTDVTGWAKWSKTKAEFMAETKTSGCHLCILIAHAFDEASVAQFSKMDKSEIIQLCFNYRTAERDPGGNLDWGQRTRMTIDNITLDNNLPDEFWLQIRPDQNSTFDELLIDLRMRPLQETDTAHILDTVPDQHSSTLNKQNLELASKWIKKCIRSHPMCKSYQSQKPGWRPKRLVHVGSKSQQPRLVISPDDSGAVNYVALSYSWGDSGNLTLLQENIQDFQEEIPAAGLPNTMRDAIATTKSLGYEYIWIDALCIIQDSKEDWIHESSKMGDIYSSAAVTLAAAGTKSVADHMYFRRDPRTVRPCVANINPNIRYPKLSYPWAIYPNQSERLLASTINESPLSRRAWALQELLVSPRTLLFGQKQMVWSCTTTEASEAFPLGLDPKFSTPLNEATGLSHLRRKLMRISNRDESPSDFWNNFIFRYTRAKLTVGSDTLVALQGIVERIITVAKTGCDANDVPGKLDYVAGLWNDRNFQRSLLWRPKPGLFRGRPDTYRAPSWSWASLDGEIDSYDEYVPWIWNQKDVELASIEDISIEPRDAHGSFPTGRVAGGYIDMTCYMRPCHLLRISDGSNLSKNEESSEALIITTEQYHKCGRDSGLGACTEGTDPNEQLRKFANSCILDFPDEIPESRWIQVYCVPLQLAWRQTDRYEQSIWESYEGLVLIPTDTSLPNTTTEGHGGSTLALGTQSSQDLSTITQVFRRVGTFTFNLQDDNREAREDELFGPITYHEDDLPRRNRESIRVI</sequence>
<evidence type="ECO:0000313" key="3">
    <source>
        <dbReference type="Proteomes" id="UP000266234"/>
    </source>
</evidence>
<gene>
    <name evidence="2" type="ORF">FLONG3_7857</name>
</gene>
<dbReference type="PANTHER" id="PTHR33112:SF8">
    <property type="entry name" value="HETEROKARYON INCOMPATIBILITY DOMAIN-CONTAINING PROTEIN"/>
    <property type="match status" value="1"/>
</dbReference>